<sequence>MQKDWANPTTRKSHLRAHTHHTHIHTYWSTGMYVRAPSPWVRNGLRQDPPATHQICLGERTLESQMCLASVYVHTLMRLGRMSGGMLACYLFSAPSPGNSLC</sequence>
<keyword evidence="3" id="KW-1185">Reference proteome</keyword>
<reference evidence="1" key="1">
    <citation type="submission" date="2010-05" db="EMBL/GenBank/DDBJ databases">
        <title>The Genome Sequence of Magnaporthe poae strain ATCC 64411.</title>
        <authorList>
            <consortium name="The Broad Institute Genome Sequencing Platform"/>
            <consortium name="Broad Institute Genome Sequencing Center for Infectious Disease"/>
            <person name="Ma L.-J."/>
            <person name="Dead R."/>
            <person name="Young S."/>
            <person name="Zeng Q."/>
            <person name="Koehrsen M."/>
            <person name="Alvarado L."/>
            <person name="Berlin A."/>
            <person name="Chapman S.B."/>
            <person name="Chen Z."/>
            <person name="Freedman E."/>
            <person name="Gellesch M."/>
            <person name="Goldberg J."/>
            <person name="Griggs A."/>
            <person name="Gujja S."/>
            <person name="Heilman E.R."/>
            <person name="Heiman D."/>
            <person name="Hepburn T."/>
            <person name="Howarth C."/>
            <person name="Jen D."/>
            <person name="Larson L."/>
            <person name="Mehta T."/>
            <person name="Neiman D."/>
            <person name="Pearson M."/>
            <person name="Roberts A."/>
            <person name="Saif S."/>
            <person name="Shea T."/>
            <person name="Shenoy N."/>
            <person name="Sisk P."/>
            <person name="Stolte C."/>
            <person name="Sykes S."/>
            <person name="Walk T."/>
            <person name="White J."/>
            <person name="Yandava C."/>
            <person name="Haas B."/>
            <person name="Nusbaum C."/>
            <person name="Birren B."/>
        </authorList>
    </citation>
    <scope>NUCLEOTIDE SEQUENCE</scope>
    <source>
        <strain evidence="1">ATCC 64411</strain>
    </source>
</reference>
<dbReference type="EnsemblFungi" id="MAPG_09945T0">
    <property type="protein sequence ID" value="MAPG_09945T0"/>
    <property type="gene ID" value="MAPG_09945"/>
</dbReference>
<gene>
    <name evidence="1" type="ORF">MAPG_09945</name>
</gene>
<dbReference type="EMBL" id="GL876977">
    <property type="protein sequence ID" value="KLU91425.1"/>
    <property type="molecule type" value="Genomic_DNA"/>
</dbReference>
<dbReference type="Proteomes" id="UP000011715">
    <property type="component" value="Unassembled WGS sequence"/>
</dbReference>
<name>A0A0C4EB98_MAGP6</name>
<reference evidence="3" key="2">
    <citation type="submission" date="2010-05" db="EMBL/GenBank/DDBJ databases">
        <title>The genome sequence of Magnaporthe poae strain ATCC 64411.</title>
        <authorList>
            <person name="Ma L.-J."/>
            <person name="Dead R."/>
            <person name="Young S."/>
            <person name="Zeng Q."/>
            <person name="Koehrsen M."/>
            <person name="Alvarado L."/>
            <person name="Berlin A."/>
            <person name="Chapman S.B."/>
            <person name="Chen Z."/>
            <person name="Freedman E."/>
            <person name="Gellesch M."/>
            <person name="Goldberg J."/>
            <person name="Griggs A."/>
            <person name="Gujja S."/>
            <person name="Heilman E.R."/>
            <person name="Heiman D."/>
            <person name="Hepburn T."/>
            <person name="Howarth C."/>
            <person name="Jen D."/>
            <person name="Larson L."/>
            <person name="Mehta T."/>
            <person name="Neiman D."/>
            <person name="Pearson M."/>
            <person name="Roberts A."/>
            <person name="Saif S."/>
            <person name="Shea T."/>
            <person name="Shenoy N."/>
            <person name="Sisk P."/>
            <person name="Stolte C."/>
            <person name="Sykes S."/>
            <person name="Walk T."/>
            <person name="White J."/>
            <person name="Yandava C."/>
            <person name="Haas B."/>
            <person name="Nusbaum C."/>
            <person name="Birren B."/>
        </authorList>
    </citation>
    <scope>NUCLEOTIDE SEQUENCE [LARGE SCALE GENOMIC DNA]</scope>
    <source>
        <strain evidence="3">ATCC 64411 / 73-15</strain>
    </source>
</reference>
<reference evidence="1" key="3">
    <citation type="submission" date="2011-03" db="EMBL/GenBank/DDBJ databases">
        <title>Annotation of Magnaporthe poae ATCC 64411.</title>
        <authorList>
            <person name="Ma L.-J."/>
            <person name="Dead R."/>
            <person name="Young S.K."/>
            <person name="Zeng Q."/>
            <person name="Gargeya S."/>
            <person name="Fitzgerald M."/>
            <person name="Haas B."/>
            <person name="Abouelleil A."/>
            <person name="Alvarado L."/>
            <person name="Arachchi H.M."/>
            <person name="Berlin A."/>
            <person name="Brown A."/>
            <person name="Chapman S.B."/>
            <person name="Chen Z."/>
            <person name="Dunbar C."/>
            <person name="Freedman E."/>
            <person name="Gearin G."/>
            <person name="Gellesch M."/>
            <person name="Goldberg J."/>
            <person name="Griggs A."/>
            <person name="Gujja S."/>
            <person name="Heiman D."/>
            <person name="Howarth C."/>
            <person name="Larson L."/>
            <person name="Lui A."/>
            <person name="MacDonald P.J.P."/>
            <person name="Mehta T."/>
            <person name="Montmayeur A."/>
            <person name="Murphy C."/>
            <person name="Neiman D."/>
            <person name="Pearson M."/>
            <person name="Priest M."/>
            <person name="Roberts A."/>
            <person name="Saif S."/>
            <person name="Shea T."/>
            <person name="Shenoy N."/>
            <person name="Sisk P."/>
            <person name="Stolte C."/>
            <person name="Sykes S."/>
            <person name="Yandava C."/>
            <person name="Wortman J."/>
            <person name="Nusbaum C."/>
            <person name="Birren B."/>
        </authorList>
    </citation>
    <scope>NUCLEOTIDE SEQUENCE</scope>
    <source>
        <strain evidence="1">ATCC 64411</strain>
    </source>
</reference>
<reference evidence="2" key="4">
    <citation type="journal article" date="2015" name="G3 (Bethesda)">
        <title>Genome sequences of three phytopathogenic species of the Magnaporthaceae family of fungi.</title>
        <authorList>
            <person name="Okagaki L.H."/>
            <person name="Nunes C.C."/>
            <person name="Sailsbery J."/>
            <person name="Clay B."/>
            <person name="Brown D."/>
            <person name="John T."/>
            <person name="Oh Y."/>
            <person name="Young N."/>
            <person name="Fitzgerald M."/>
            <person name="Haas B.J."/>
            <person name="Zeng Q."/>
            <person name="Young S."/>
            <person name="Adiconis X."/>
            <person name="Fan L."/>
            <person name="Levin J.Z."/>
            <person name="Mitchell T.K."/>
            <person name="Okubara P.A."/>
            <person name="Farman M.L."/>
            <person name="Kohn L.M."/>
            <person name="Birren B."/>
            <person name="Ma L.-J."/>
            <person name="Dean R.A."/>
        </authorList>
    </citation>
    <scope>NUCLEOTIDE SEQUENCE</scope>
    <source>
        <strain evidence="2">ATCC 64411 / 73-15</strain>
    </source>
</reference>
<dbReference type="EMBL" id="ADBL01002555">
    <property type="status" value="NOT_ANNOTATED_CDS"/>
    <property type="molecule type" value="Genomic_DNA"/>
</dbReference>
<evidence type="ECO:0000313" key="3">
    <source>
        <dbReference type="Proteomes" id="UP000011715"/>
    </source>
</evidence>
<evidence type="ECO:0000313" key="2">
    <source>
        <dbReference type="EnsemblFungi" id="MAPG_09945T0"/>
    </source>
</evidence>
<reference evidence="2" key="5">
    <citation type="submission" date="2015-06" db="UniProtKB">
        <authorList>
            <consortium name="EnsemblFungi"/>
        </authorList>
    </citation>
    <scope>IDENTIFICATION</scope>
    <source>
        <strain evidence="2">ATCC 64411</strain>
    </source>
</reference>
<evidence type="ECO:0000313" key="1">
    <source>
        <dbReference type="EMBL" id="KLU91425.1"/>
    </source>
</evidence>
<dbReference type="VEuPathDB" id="FungiDB:MAPG_09945"/>
<organism evidence="2 3">
    <name type="scientific">Magnaporthiopsis poae (strain ATCC 64411 / 73-15)</name>
    <name type="common">Kentucky bluegrass fungus</name>
    <name type="synonym">Magnaporthe poae</name>
    <dbReference type="NCBI Taxonomy" id="644358"/>
    <lineage>
        <taxon>Eukaryota</taxon>
        <taxon>Fungi</taxon>
        <taxon>Dikarya</taxon>
        <taxon>Ascomycota</taxon>
        <taxon>Pezizomycotina</taxon>
        <taxon>Sordariomycetes</taxon>
        <taxon>Sordariomycetidae</taxon>
        <taxon>Magnaporthales</taxon>
        <taxon>Magnaporthaceae</taxon>
        <taxon>Magnaporthiopsis</taxon>
    </lineage>
</organism>
<dbReference type="AlphaFoldDB" id="A0A0C4EB98"/>
<proteinExistence type="predicted"/>
<protein>
    <submittedName>
        <fullName evidence="1 2">Uncharacterized protein</fullName>
    </submittedName>
</protein>
<accession>A0A0C4EB98</accession>